<keyword evidence="1" id="KW-1133">Transmembrane helix</keyword>
<name>A0AAU7KY92_9GAMM</name>
<proteinExistence type="predicted"/>
<dbReference type="RefSeq" id="WP_213230607.1">
    <property type="nucleotide sequence ID" value="NZ_CP098828.1"/>
</dbReference>
<dbReference type="AlphaFoldDB" id="A0AAU7KY92"/>
<protein>
    <recommendedName>
        <fullName evidence="3">Azurin</fullName>
    </recommendedName>
</protein>
<gene>
    <name evidence="2" type="ORF">NFG57_06855</name>
</gene>
<dbReference type="EMBL" id="CP098828">
    <property type="protein sequence ID" value="XBO76482.1"/>
    <property type="molecule type" value="Genomic_DNA"/>
</dbReference>
<sequence length="174" mass="18344">MQADGEKGQTVGWASWALAFGLVGALGWVAPAHSQQAQAADTSSGQATVIELTQVGCQFLESENGTDHGIHPQSKADCEAFNDDTGEARLAEARVLKVPAGDYVFRVKNEGVPYDLGFWLRGDGLLNRARLPSVSGGGLGTGQTGDFAVSLEPGEYVYSCPLNPTLDYKLVVEG</sequence>
<accession>A0AAU7KY92</accession>
<feature type="transmembrane region" description="Helical" evidence="1">
    <location>
        <begin position="12"/>
        <end position="30"/>
    </location>
</feature>
<keyword evidence="1" id="KW-0472">Membrane</keyword>
<evidence type="ECO:0008006" key="3">
    <source>
        <dbReference type="Google" id="ProtNLM"/>
    </source>
</evidence>
<organism evidence="2">
    <name type="scientific">Halomonas sp. H10-59</name>
    <dbReference type="NCBI Taxonomy" id="2950874"/>
    <lineage>
        <taxon>Bacteria</taxon>
        <taxon>Pseudomonadati</taxon>
        <taxon>Pseudomonadota</taxon>
        <taxon>Gammaproteobacteria</taxon>
        <taxon>Oceanospirillales</taxon>
        <taxon>Halomonadaceae</taxon>
        <taxon>Halomonas</taxon>
    </lineage>
</organism>
<evidence type="ECO:0000256" key="1">
    <source>
        <dbReference type="SAM" id="Phobius"/>
    </source>
</evidence>
<evidence type="ECO:0000313" key="2">
    <source>
        <dbReference type="EMBL" id="XBO76482.1"/>
    </source>
</evidence>
<reference evidence="2" key="1">
    <citation type="submission" date="2022-06" db="EMBL/GenBank/DDBJ databases">
        <title>A novel DMS-producing enzyme.</title>
        <authorList>
            <person name="Zhang Y."/>
        </authorList>
    </citation>
    <scope>NUCLEOTIDE SEQUENCE</scope>
    <source>
        <strain evidence="2">H10-59</strain>
    </source>
</reference>
<keyword evidence="1" id="KW-0812">Transmembrane</keyword>